<feature type="region of interest" description="Disordered" evidence="1">
    <location>
        <begin position="1"/>
        <end position="28"/>
    </location>
</feature>
<dbReference type="Pfam" id="PF01872">
    <property type="entry name" value="RibD_C"/>
    <property type="match status" value="1"/>
</dbReference>
<sequence length="163" mass="17757">MSTVASLVVGRDGSTSKDKSSNGVSSDADRKAFLTRRRKVDCILIGGNTARHEPYKQSPVPLVIVSRSTINPVVGNDLSHLWNMSPADALAKAKSQFGERILVEAGTSIIFELIDQGLIDQLELSVTPVTGGDDPIDWQALLNRFENHTHTHVDGTDFYVARN</sequence>
<dbReference type="Proteomes" id="UP000217186">
    <property type="component" value="Chromosome"/>
</dbReference>
<dbReference type="KEGG" id="pvn:A7sIIA15_02930"/>
<dbReference type="PANTHER" id="PTHR38011">
    <property type="entry name" value="DIHYDROFOLATE REDUCTASE FAMILY PROTEIN (AFU_ORTHOLOGUE AFUA_8G06820)"/>
    <property type="match status" value="1"/>
</dbReference>
<dbReference type="PANTHER" id="PTHR38011:SF11">
    <property type="entry name" value="2,5-DIAMINO-6-RIBOSYLAMINO-4(3H)-PYRIMIDINONE 5'-PHOSPHATE REDUCTASE"/>
    <property type="match status" value="1"/>
</dbReference>
<gene>
    <name evidence="3" type="ORF">A7sIIA15_02930</name>
</gene>
<evidence type="ECO:0000313" key="3">
    <source>
        <dbReference type="EMBL" id="ASY20610.1"/>
    </source>
</evidence>
<evidence type="ECO:0000259" key="2">
    <source>
        <dbReference type="Pfam" id="PF01872"/>
    </source>
</evidence>
<dbReference type="InterPro" id="IPR050765">
    <property type="entry name" value="Riboflavin_Biosynth_HTPR"/>
</dbReference>
<dbReference type="Gene3D" id="3.40.430.10">
    <property type="entry name" value="Dihydrofolate Reductase, subunit A"/>
    <property type="match status" value="1"/>
</dbReference>
<reference evidence="3 4" key="1">
    <citation type="submission" date="2016-07" db="EMBL/GenBank/DDBJ databases">
        <title>High microdiversification within the ubiquitous acI lineage of Actinobacteria.</title>
        <authorList>
            <person name="Neuenschwander S.M."/>
            <person name="Salcher M."/>
            <person name="Ghai R."/>
            <person name="Pernthaler J."/>
        </authorList>
    </citation>
    <scope>NUCLEOTIDE SEQUENCE [LARGE SCALE GENOMIC DNA]</scope>
    <source>
        <strain evidence="3">MMS-IIA-15</strain>
    </source>
</reference>
<accession>A0A249KUX0</accession>
<keyword evidence="4" id="KW-1185">Reference proteome</keyword>
<dbReference type="EMBL" id="CP016776">
    <property type="protein sequence ID" value="ASY20610.1"/>
    <property type="molecule type" value="Genomic_DNA"/>
</dbReference>
<evidence type="ECO:0000313" key="4">
    <source>
        <dbReference type="Proteomes" id="UP000217186"/>
    </source>
</evidence>
<dbReference type="GO" id="GO:0008703">
    <property type="term" value="F:5-amino-6-(5-phosphoribosylamino)uracil reductase activity"/>
    <property type="evidence" value="ECO:0007669"/>
    <property type="project" value="InterPro"/>
</dbReference>
<name>A0A249KUX0_9ACTN</name>
<proteinExistence type="predicted"/>
<dbReference type="InterPro" id="IPR024072">
    <property type="entry name" value="DHFR-like_dom_sf"/>
</dbReference>
<organism evidence="3 4">
    <name type="scientific">Candidatus Planktophila vernalis</name>
    <dbReference type="NCBI Taxonomy" id="1884907"/>
    <lineage>
        <taxon>Bacteria</taxon>
        <taxon>Bacillati</taxon>
        <taxon>Actinomycetota</taxon>
        <taxon>Actinomycetes</taxon>
        <taxon>Candidatus Nanopelagicales</taxon>
        <taxon>Candidatus Nanopelagicaceae</taxon>
        <taxon>Candidatus Planktophila</taxon>
    </lineage>
</organism>
<dbReference type="SUPFAM" id="SSF53597">
    <property type="entry name" value="Dihydrofolate reductase-like"/>
    <property type="match status" value="1"/>
</dbReference>
<dbReference type="OrthoDB" id="5186107at2"/>
<dbReference type="GO" id="GO:0009231">
    <property type="term" value="P:riboflavin biosynthetic process"/>
    <property type="evidence" value="ECO:0007669"/>
    <property type="project" value="InterPro"/>
</dbReference>
<feature type="domain" description="Bacterial bifunctional deaminase-reductase C-terminal" evidence="2">
    <location>
        <begin position="12"/>
        <end position="133"/>
    </location>
</feature>
<dbReference type="InterPro" id="IPR002734">
    <property type="entry name" value="RibDG_C"/>
</dbReference>
<dbReference type="AlphaFoldDB" id="A0A249KUX0"/>
<dbReference type="RefSeq" id="WP_095686433.1">
    <property type="nucleotide sequence ID" value="NZ_CP016776.1"/>
</dbReference>
<protein>
    <recommendedName>
        <fullName evidence="2">Bacterial bifunctional deaminase-reductase C-terminal domain-containing protein</fullName>
    </recommendedName>
</protein>
<evidence type="ECO:0000256" key="1">
    <source>
        <dbReference type="SAM" id="MobiDB-lite"/>
    </source>
</evidence>